<keyword evidence="4 5" id="KW-0408">Iron</keyword>
<evidence type="ECO:0000313" key="6">
    <source>
        <dbReference type="Proteomes" id="UP000694843"/>
    </source>
</evidence>
<dbReference type="PANTHER" id="PTHR10543">
    <property type="entry name" value="BETA-CAROTENE DIOXYGENASE"/>
    <property type="match status" value="1"/>
</dbReference>
<dbReference type="KEGG" id="hazt:108672094"/>
<dbReference type="GeneID" id="108672094"/>
<gene>
    <name evidence="7" type="primary">LOC108672094</name>
</gene>
<reference evidence="7" key="1">
    <citation type="submission" date="2025-08" db="UniProtKB">
        <authorList>
            <consortium name="RefSeq"/>
        </authorList>
    </citation>
    <scope>IDENTIFICATION</scope>
    <source>
        <tissue evidence="7">Whole organism</tissue>
    </source>
</reference>
<keyword evidence="6" id="KW-1185">Reference proteome</keyword>
<dbReference type="AlphaFoldDB" id="A0A979FI49"/>
<proteinExistence type="inferred from homology"/>
<dbReference type="GO" id="GO:0016121">
    <property type="term" value="P:carotene catabolic process"/>
    <property type="evidence" value="ECO:0007669"/>
    <property type="project" value="TreeGrafter"/>
</dbReference>
<evidence type="ECO:0000256" key="5">
    <source>
        <dbReference type="PIRSR" id="PIRSR604294-1"/>
    </source>
</evidence>
<dbReference type="InterPro" id="IPR004294">
    <property type="entry name" value="Carotenoid_Oase"/>
</dbReference>
<name>A0A979FI49_HYAAZ</name>
<dbReference type="PANTHER" id="PTHR10543:SF24">
    <property type="entry name" value="CAROTENOID ISOMEROOXYGENASE"/>
    <property type="match status" value="1"/>
</dbReference>
<keyword evidence="2 5" id="KW-0479">Metal-binding</keyword>
<feature type="binding site" evidence="5">
    <location>
        <position position="330"/>
    </location>
    <ligand>
        <name>Fe cation</name>
        <dbReference type="ChEBI" id="CHEBI:24875"/>
        <note>catalytic</note>
    </ligand>
</feature>
<dbReference type="GO" id="GO:0010436">
    <property type="term" value="F:carotenoid dioxygenase activity"/>
    <property type="evidence" value="ECO:0007669"/>
    <property type="project" value="TreeGrafter"/>
</dbReference>
<organism evidence="6 7">
    <name type="scientific">Hyalella azteca</name>
    <name type="common">Amphipod</name>
    <dbReference type="NCBI Taxonomy" id="294128"/>
    <lineage>
        <taxon>Eukaryota</taxon>
        <taxon>Metazoa</taxon>
        <taxon>Ecdysozoa</taxon>
        <taxon>Arthropoda</taxon>
        <taxon>Crustacea</taxon>
        <taxon>Multicrustacea</taxon>
        <taxon>Malacostraca</taxon>
        <taxon>Eumalacostraca</taxon>
        <taxon>Peracarida</taxon>
        <taxon>Amphipoda</taxon>
        <taxon>Senticaudata</taxon>
        <taxon>Talitrida</taxon>
        <taxon>Talitroidea</taxon>
        <taxon>Hyalellidae</taxon>
        <taxon>Hyalella</taxon>
    </lineage>
</organism>
<dbReference type="Pfam" id="PF03055">
    <property type="entry name" value="RPE65"/>
    <property type="match status" value="2"/>
</dbReference>
<evidence type="ECO:0000256" key="3">
    <source>
        <dbReference type="ARBA" id="ARBA00023002"/>
    </source>
</evidence>
<keyword evidence="3" id="KW-0560">Oxidoreductase</keyword>
<dbReference type="OrthoDB" id="1069523at2759"/>
<comment type="cofactor">
    <cofactor evidence="5">
        <name>Fe(2+)</name>
        <dbReference type="ChEBI" id="CHEBI:29033"/>
    </cofactor>
    <text evidence="5">Binds 1 Fe(2+) ion per subunit.</text>
</comment>
<evidence type="ECO:0000256" key="2">
    <source>
        <dbReference type="ARBA" id="ARBA00022723"/>
    </source>
</evidence>
<sequence>MKWHEESTFIHLIELSTMKPLRKKFVVKPLFLLHIAGIGGRYYALGETPFMQEICLDTLETKERRTLYREGSLVTTSPLGNCYTVGHAVSLTGPKYNVLKFPADGGATEIAARLAPRWRLSPCYMHSLGVTDRYLVIIEMPLGVSVSEVVSDVFNNLAFLDGMKWHEESQPLRGAQHEDFRRSFYSSLNRVVLPASDSDARTEIPVKVMPLSATAALENPIINPVFGRRKHRYIYGMGVSSEGGDRGQVTKLDVETGDVKLFSEELLYCGDSVFIPKPGGGNEDDGLVVTFCVRSDEPQFGCLVFIDAKTMTEVGRVCFLPTSSVSVPLHGIFVPKELH</sequence>
<dbReference type="GO" id="GO:0046872">
    <property type="term" value="F:metal ion binding"/>
    <property type="evidence" value="ECO:0007669"/>
    <property type="project" value="UniProtKB-KW"/>
</dbReference>
<comment type="similarity">
    <text evidence="1">Belongs to the carotenoid oxygenase family.</text>
</comment>
<accession>A0A979FI49</accession>
<dbReference type="Proteomes" id="UP000694843">
    <property type="component" value="Unplaced"/>
</dbReference>
<feature type="binding site" evidence="5">
    <location>
        <position position="126"/>
    </location>
    <ligand>
        <name>Fe cation</name>
        <dbReference type="ChEBI" id="CHEBI:24875"/>
        <note>catalytic</note>
    </ligand>
</feature>
<dbReference type="RefSeq" id="XP_047736397.1">
    <property type="nucleotide sequence ID" value="XM_047880441.1"/>
</dbReference>
<evidence type="ECO:0000313" key="7">
    <source>
        <dbReference type="RefSeq" id="XP_047736397.1"/>
    </source>
</evidence>
<evidence type="ECO:0000256" key="4">
    <source>
        <dbReference type="ARBA" id="ARBA00023004"/>
    </source>
</evidence>
<protein>
    <submittedName>
        <fullName evidence="7">LOW QUALITY PROTEIN: carotenoid isomerooxygenase</fullName>
    </submittedName>
</protein>
<evidence type="ECO:0000256" key="1">
    <source>
        <dbReference type="ARBA" id="ARBA00006787"/>
    </source>
</evidence>